<evidence type="ECO:0000313" key="2">
    <source>
        <dbReference type="EMBL" id="EHQ91234.1"/>
    </source>
</evidence>
<feature type="transmembrane region" description="Helical" evidence="1">
    <location>
        <begin position="126"/>
        <end position="144"/>
    </location>
</feature>
<dbReference type="EMBL" id="CM001441">
    <property type="protein sequence ID" value="EHQ91234.1"/>
    <property type="molecule type" value="Genomic_DNA"/>
</dbReference>
<organism evidence="2 3">
    <name type="scientific">Desulfosporosinus youngiae DSM 17734</name>
    <dbReference type="NCBI Taxonomy" id="768710"/>
    <lineage>
        <taxon>Bacteria</taxon>
        <taxon>Bacillati</taxon>
        <taxon>Bacillota</taxon>
        <taxon>Clostridia</taxon>
        <taxon>Eubacteriales</taxon>
        <taxon>Desulfitobacteriaceae</taxon>
        <taxon>Desulfosporosinus</taxon>
    </lineage>
</organism>
<name>H5XXM8_9FIRM</name>
<gene>
    <name evidence="2" type="ORF">DesyoDRAFT_4279</name>
</gene>
<accession>H5XXM8</accession>
<sequence length="190" mass="20671">MRKIKDRYVLTVVTGLLGLLGVTFLDRVSLKLGYSSRSYRHTAAGLFVNSKFGARSKSGQAFGFIMNGIASILGAGLISSLITKTGRDFYALKGLISGITHGASLMLLQAYLPWNKMKPINAVSNLSYVVINGIYGLICGIAITKLGDDSLFDIEPANDYLSPTLKTSEEGNQEFHQYPVIDTMIETTLH</sequence>
<keyword evidence="1" id="KW-1133">Transmembrane helix</keyword>
<proteinExistence type="predicted"/>
<keyword evidence="1" id="KW-0472">Membrane</keyword>
<evidence type="ECO:0000313" key="3">
    <source>
        <dbReference type="Proteomes" id="UP000005104"/>
    </source>
</evidence>
<protein>
    <submittedName>
        <fullName evidence="2">Uncharacterized protein</fullName>
    </submittedName>
</protein>
<dbReference type="Proteomes" id="UP000005104">
    <property type="component" value="Chromosome"/>
</dbReference>
<dbReference type="HOGENOM" id="CLU_122311_0_0_9"/>
<dbReference type="AlphaFoldDB" id="H5XXM8"/>
<keyword evidence="1" id="KW-0812">Transmembrane</keyword>
<dbReference type="RefSeq" id="WP_007786067.1">
    <property type="nucleotide sequence ID" value="NZ_CM001441.1"/>
</dbReference>
<feature type="transmembrane region" description="Helical" evidence="1">
    <location>
        <begin position="94"/>
        <end position="114"/>
    </location>
</feature>
<feature type="transmembrane region" description="Helical" evidence="1">
    <location>
        <begin position="61"/>
        <end position="82"/>
    </location>
</feature>
<reference evidence="2 3" key="1">
    <citation type="submission" date="2011-11" db="EMBL/GenBank/DDBJ databases">
        <title>The Noncontiguous Finished genome of Desulfosporosinus youngiae DSM 17734.</title>
        <authorList>
            <consortium name="US DOE Joint Genome Institute (JGI-PGF)"/>
            <person name="Lucas S."/>
            <person name="Han J."/>
            <person name="Lapidus A."/>
            <person name="Cheng J.-F."/>
            <person name="Goodwin L."/>
            <person name="Pitluck S."/>
            <person name="Peters L."/>
            <person name="Ovchinnikova G."/>
            <person name="Lu M."/>
            <person name="Land M.L."/>
            <person name="Hauser L."/>
            <person name="Pester M."/>
            <person name="Spring S."/>
            <person name="Ollivier B."/>
            <person name="Rattei T."/>
            <person name="Klenk H.-P."/>
            <person name="Wagner M."/>
            <person name="Loy A."/>
            <person name="Woyke T.J."/>
        </authorList>
    </citation>
    <scope>NUCLEOTIDE SEQUENCE [LARGE SCALE GENOMIC DNA]</scope>
    <source>
        <strain evidence="2 3">DSM 17734</strain>
    </source>
</reference>
<keyword evidence="3" id="KW-1185">Reference proteome</keyword>
<dbReference type="OrthoDB" id="1798117at2"/>
<evidence type="ECO:0000256" key="1">
    <source>
        <dbReference type="SAM" id="Phobius"/>
    </source>
</evidence>